<dbReference type="GO" id="GO:0017148">
    <property type="term" value="P:negative regulation of translation"/>
    <property type="evidence" value="ECO:0007669"/>
    <property type="project" value="TreeGrafter"/>
</dbReference>
<accession>A0A6S9SL23</accession>
<dbReference type="GO" id="GO:0003729">
    <property type="term" value="F:mRNA binding"/>
    <property type="evidence" value="ECO:0007669"/>
    <property type="project" value="TreeGrafter"/>
</dbReference>
<proteinExistence type="inferred from homology"/>
<evidence type="ECO:0000256" key="2">
    <source>
        <dbReference type="ARBA" id="ARBA00022980"/>
    </source>
</evidence>
<dbReference type="GO" id="GO:0003735">
    <property type="term" value="F:structural constituent of ribosome"/>
    <property type="evidence" value="ECO:0007669"/>
    <property type="project" value="InterPro"/>
</dbReference>
<dbReference type="EMBL" id="HBIR01000372">
    <property type="protein sequence ID" value="CAE0520420.1"/>
    <property type="molecule type" value="Transcribed_RNA"/>
</dbReference>
<evidence type="ECO:0000256" key="4">
    <source>
        <dbReference type="RuleBase" id="RU003877"/>
    </source>
</evidence>
<sequence length="188" mass="21377">MPAYARPRARAIETVGRSVGRRIRPRADKMFEDIERAWHQVDGYGQVCGRLASKLVPLLCGKHKPTYQPQRDMGDYVVVTNVAKTVHTGKALDQKRYYRHSGYAGGLSYVTLRQLIASNPLEPLRRAVYGMLPKNKLREQRMRRLRLYPGAEHSHGAQFKPGLPAFTAEFDHKDSPAVLRPVTRDETP</sequence>
<evidence type="ECO:0000256" key="1">
    <source>
        <dbReference type="ARBA" id="ARBA00006227"/>
    </source>
</evidence>
<dbReference type="GO" id="GO:0006412">
    <property type="term" value="P:translation"/>
    <property type="evidence" value="ECO:0007669"/>
    <property type="project" value="InterPro"/>
</dbReference>
<dbReference type="PROSITE" id="PS00783">
    <property type="entry name" value="RIBOSOMAL_L13"/>
    <property type="match status" value="1"/>
</dbReference>
<evidence type="ECO:0000256" key="3">
    <source>
        <dbReference type="ARBA" id="ARBA00023274"/>
    </source>
</evidence>
<dbReference type="Pfam" id="PF00572">
    <property type="entry name" value="Ribosomal_L13"/>
    <property type="match status" value="1"/>
</dbReference>
<dbReference type="AlphaFoldDB" id="A0A6S9SL23"/>
<dbReference type="InterPro" id="IPR005823">
    <property type="entry name" value="Ribosomal_uL13_bac-type"/>
</dbReference>
<dbReference type="SUPFAM" id="SSF52161">
    <property type="entry name" value="Ribosomal protein L13"/>
    <property type="match status" value="1"/>
</dbReference>
<comment type="similarity">
    <text evidence="1 4">Belongs to the universal ribosomal protein uL13 family.</text>
</comment>
<dbReference type="InterPro" id="IPR005822">
    <property type="entry name" value="Ribosomal_uL13"/>
</dbReference>
<reference evidence="5" key="1">
    <citation type="submission" date="2021-01" db="EMBL/GenBank/DDBJ databases">
        <authorList>
            <person name="Corre E."/>
            <person name="Pelletier E."/>
            <person name="Niang G."/>
            <person name="Scheremetjew M."/>
            <person name="Finn R."/>
            <person name="Kale V."/>
            <person name="Holt S."/>
            <person name="Cochrane G."/>
            <person name="Meng A."/>
            <person name="Brown T."/>
            <person name="Cohen L."/>
        </authorList>
    </citation>
    <scope>NUCLEOTIDE SEQUENCE</scope>
    <source>
        <strain evidence="5">379</strain>
    </source>
</reference>
<keyword evidence="3 4" id="KW-0687">Ribonucleoprotein</keyword>
<dbReference type="GO" id="GO:1990904">
    <property type="term" value="C:ribonucleoprotein complex"/>
    <property type="evidence" value="ECO:0007669"/>
    <property type="project" value="UniProtKB-KW"/>
</dbReference>
<dbReference type="InterPro" id="IPR023563">
    <property type="entry name" value="Ribosomal_uL13_CS"/>
</dbReference>
<dbReference type="InterPro" id="IPR036899">
    <property type="entry name" value="Ribosomal_uL13_sf"/>
</dbReference>
<organism evidence="5">
    <name type="scientific">Emiliania huxleyi</name>
    <name type="common">Coccolithophore</name>
    <name type="synonym">Pontosphaera huxleyi</name>
    <dbReference type="NCBI Taxonomy" id="2903"/>
    <lineage>
        <taxon>Eukaryota</taxon>
        <taxon>Haptista</taxon>
        <taxon>Haptophyta</taxon>
        <taxon>Prymnesiophyceae</taxon>
        <taxon>Isochrysidales</taxon>
        <taxon>Noelaerhabdaceae</taxon>
        <taxon>Emiliania</taxon>
    </lineage>
</organism>
<dbReference type="NCBIfam" id="TIGR01066">
    <property type="entry name" value="rplM_bact"/>
    <property type="match status" value="1"/>
</dbReference>
<dbReference type="CDD" id="cd00392">
    <property type="entry name" value="Ribosomal_L13"/>
    <property type="match status" value="1"/>
</dbReference>
<dbReference type="PANTHER" id="PTHR11545">
    <property type="entry name" value="RIBOSOMAL PROTEIN L13"/>
    <property type="match status" value="1"/>
</dbReference>
<protein>
    <recommendedName>
        <fullName evidence="6">Mitochondrial ribosomal protein L13</fullName>
    </recommendedName>
</protein>
<dbReference type="PANTHER" id="PTHR11545:SF2">
    <property type="entry name" value="LARGE RIBOSOMAL SUBUNIT PROTEIN UL13M"/>
    <property type="match status" value="1"/>
</dbReference>
<dbReference type="GO" id="GO:0005840">
    <property type="term" value="C:ribosome"/>
    <property type="evidence" value="ECO:0007669"/>
    <property type="project" value="UniProtKB-KW"/>
</dbReference>
<gene>
    <name evidence="5" type="ORF">EHUX00137_LOCUS283</name>
</gene>
<evidence type="ECO:0008006" key="6">
    <source>
        <dbReference type="Google" id="ProtNLM"/>
    </source>
</evidence>
<keyword evidence="2 4" id="KW-0689">Ribosomal protein</keyword>
<evidence type="ECO:0000313" key="5">
    <source>
        <dbReference type="EMBL" id="CAE0520420.1"/>
    </source>
</evidence>
<name>A0A6S9SL23_EMIHU</name>
<dbReference type="Gene3D" id="3.90.1180.10">
    <property type="entry name" value="Ribosomal protein L13"/>
    <property type="match status" value="1"/>
</dbReference>
<dbReference type="HAMAP" id="MF_01366">
    <property type="entry name" value="Ribosomal_uL13"/>
    <property type="match status" value="1"/>
</dbReference>